<feature type="domain" description="Glycosyl transferase family 1" evidence="1">
    <location>
        <begin position="179"/>
        <end position="342"/>
    </location>
</feature>
<dbReference type="EMBL" id="AFNV02000035">
    <property type="protein sequence ID" value="ERJ17539.1"/>
    <property type="molecule type" value="Genomic_DNA"/>
</dbReference>
<protein>
    <submittedName>
        <fullName evidence="3">Glycoprotein 3-alpha-L-fucosyltransferase</fullName>
        <ecNumber evidence="3">2.4.1.214</ecNumber>
    </submittedName>
</protein>
<dbReference type="InterPro" id="IPR028098">
    <property type="entry name" value="Glyco_trans_4-like_N"/>
</dbReference>
<accession>U2FMW6</accession>
<feature type="domain" description="Glycosyltransferase subfamily 4-like N-terminal" evidence="2">
    <location>
        <begin position="12"/>
        <end position="167"/>
    </location>
</feature>
<dbReference type="PANTHER" id="PTHR12526">
    <property type="entry name" value="GLYCOSYLTRANSFERASE"/>
    <property type="match status" value="1"/>
</dbReference>
<gene>
    <name evidence="3" type="ORF">SSPSH_003644</name>
</gene>
<dbReference type="Pfam" id="PF00534">
    <property type="entry name" value="Glycos_transf_1"/>
    <property type="match status" value="1"/>
</dbReference>
<reference evidence="3 4" key="1">
    <citation type="journal article" date="2011" name="J. Bacteriol.">
        <title>Genome sequence of Salinisphaera shabanensis, a gammaproteobacterium from the harsh, variable environment of the brine-seawater interface of the Shaban Deep in the Red Sea.</title>
        <authorList>
            <person name="Antunes A."/>
            <person name="Alam I."/>
            <person name="Bajic V.B."/>
            <person name="Stingl U."/>
        </authorList>
    </citation>
    <scope>NUCLEOTIDE SEQUENCE [LARGE SCALE GENOMIC DNA]</scope>
    <source>
        <strain evidence="3 4">E1L3A</strain>
    </source>
</reference>
<dbReference type="AlphaFoldDB" id="U2FMW6"/>
<dbReference type="EC" id="2.4.1.214" evidence="3"/>
<proteinExistence type="predicted"/>
<dbReference type="STRING" id="1033802.SSPSH_003644"/>
<dbReference type="Proteomes" id="UP000006242">
    <property type="component" value="Unassembled WGS sequence"/>
</dbReference>
<dbReference type="Pfam" id="PF13439">
    <property type="entry name" value="Glyco_transf_4"/>
    <property type="match status" value="1"/>
</dbReference>
<evidence type="ECO:0000259" key="2">
    <source>
        <dbReference type="Pfam" id="PF13439"/>
    </source>
</evidence>
<organism evidence="3 4">
    <name type="scientific">Salinisphaera shabanensis E1L3A</name>
    <dbReference type="NCBI Taxonomy" id="1033802"/>
    <lineage>
        <taxon>Bacteria</taxon>
        <taxon>Pseudomonadati</taxon>
        <taxon>Pseudomonadota</taxon>
        <taxon>Gammaproteobacteria</taxon>
        <taxon>Salinisphaerales</taxon>
        <taxon>Salinisphaeraceae</taxon>
        <taxon>Salinisphaera</taxon>
    </lineage>
</organism>
<dbReference type="InterPro" id="IPR001296">
    <property type="entry name" value="Glyco_trans_1"/>
</dbReference>
<evidence type="ECO:0000313" key="4">
    <source>
        <dbReference type="Proteomes" id="UP000006242"/>
    </source>
</evidence>
<reference evidence="3 4" key="2">
    <citation type="journal article" date="2013" name="PLoS ONE">
        <title>INDIGO - INtegrated Data Warehouse of MIcrobial GenOmes with Examples from the Red Sea Extremophiles.</title>
        <authorList>
            <person name="Alam I."/>
            <person name="Antunes A."/>
            <person name="Kamau A.A."/>
            <person name="Ba Alawi W."/>
            <person name="Kalkatawi M."/>
            <person name="Stingl U."/>
            <person name="Bajic V.B."/>
        </authorList>
    </citation>
    <scope>NUCLEOTIDE SEQUENCE [LARGE SCALE GENOMIC DNA]</scope>
    <source>
        <strain evidence="3 4">E1L3A</strain>
    </source>
</reference>
<evidence type="ECO:0000313" key="3">
    <source>
        <dbReference type="EMBL" id="ERJ17539.1"/>
    </source>
</evidence>
<evidence type="ECO:0000259" key="1">
    <source>
        <dbReference type="Pfam" id="PF00534"/>
    </source>
</evidence>
<sequence>MRILLVITGLSVGGAERLLSALADQFADLGHDVTLVALGGPIALRPANSKVRVLGLGMRKSPISIALALFRLGRLIRAFKPDVVNSHLVHANILLRLLRLAVPLNYLVTSAHNVHEGSALRMWLYRVTDKLADISTNVSDEARDAFLTAGAVPSGRMRVIRNGIDTATYRFDAAARERLRESLCIAPSCSLILAAGRLTAQKDYPNLLNACSILARDKRDFCVVIVGTGQLESELKQLASRLGLDNRAQFLGVRNDMIELLSASDLFVLASEWEGLPMVILEAMACERPLVATNVGGVASVVGQFGWVVAPGDSAELACAMTTALDSSLAERSELGRRARERVKSEYSLSATADRYLSLYRGQKF</sequence>
<dbReference type="SUPFAM" id="SSF53756">
    <property type="entry name" value="UDP-Glycosyltransferase/glycogen phosphorylase"/>
    <property type="match status" value="1"/>
</dbReference>
<dbReference type="Gene3D" id="3.40.50.2000">
    <property type="entry name" value="Glycogen Phosphorylase B"/>
    <property type="match status" value="2"/>
</dbReference>
<keyword evidence="3" id="KW-0808">Transferase</keyword>
<dbReference type="PANTHER" id="PTHR12526:SF636">
    <property type="entry name" value="BLL3647 PROTEIN"/>
    <property type="match status" value="1"/>
</dbReference>
<dbReference type="GO" id="GO:0018392">
    <property type="term" value="F:glycoprotein 3-alpha-L-fucosyltransferase activity"/>
    <property type="evidence" value="ECO:0007669"/>
    <property type="project" value="UniProtKB-EC"/>
</dbReference>
<comment type="caution">
    <text evidence="3">The sequence shown here is derived from an EMBL/GenBank/DDBJ whole genome shotgun (WGS) entry which is preliminary data.</text>
</comment>
<dbReference type="eggNOG" id="COG0438">
    <property type="taxonomic scope" value="Bacteria"/>
</dbReference>
<name>U2FMW6_9GAMM</name>
<keyword evidence="3" id="KW-0328">Glycosyltransferase</keyword>
<dbReference type="GO" id="GO:1901135">
    <property type="term" value="P:carbohydrate derivative metabolic process"/>
    <property type="evidence" value="ECO:0007669"/>
    <property type="project" value="UniProtKB-ARBA"/>
</dbReference>
<keyword evidence="4" id="KW-1185">Reference proteome</keyword>